<dbReference type="OrthoDB" id="2079671at2"/>
<name>A0A4S4NEH2_9BACT</name>
<keyword evidence="3" id="KW-1185">Reference proteome</keyword>
<evidence type="ECO:0000313" key="3">
    <source>
        <dbReference type="Proteomes" id="UP000308528"/>
    </source>
</evidence>
<evidence type="ECO:0000313" key="2">
    <source>
        <dbReference type="EMBL" id="THH37899.1"/>
    </source>
</evidence>
<dbReference type="AlphaFoldDB" id="A0A4S4NEH2"/>
<organism evidence="2 3">
    <name type="scientific">Neolewinella litorea</name>
    <dbReference type="NCBI Taxonomy" id="2562452"/>
    <lineage>
        <taxon>Bacteria</taxon>
        <taxon>Pseudomonadati</taxon>
        <taxon>Bacteroidota</taxon>
        <taxon>Saprospiria</taxon>
        <taxon>Saprospirales</taxon>
        <taxon>Lewinellaceae</taxon>
        <taxon>Neolewinella</taxon>
    </lineage>
</organism>
<feature type="domain" description="Endonuclease/exonuclease/phosphatase" evidence="1">
    <location>
        <begin position="4"/>
        <end position="208"/>
    </location>
</feature>
<dbReference type="GO" id="GO:0004519">
    <property type="term" value="F:endonuclease activity"/>
    <property type="evidence" value="ECO:0007669"/>
    <property type="project" value="UniProtKB-KW"/>
</dbReference>
<dbReference type="Pfam" id="PF03372">
    <property type="entry name" value="Exo_endo_phos"/>
    <property type="match status" value="1"/>
</dbReference>
<dbReference type="RefSeq" id="WP_136459747.1">
    <property type="nucleotide sequence ID" value="NZ_SRSF01000005.1"/>
</dbReference>
<gene>
    <name evidence="2" type="ORF">E4021_12740</name>
</gene>
<evidence type="ECO:0000259" key="1">
    <source>
        <dbReference type="Pfam" id="PF03372"/>
    </source>
</evidence>
<protein>
    <submittedName>
        <fullName evidence="2">Endonuclease/exonuclease/phosphatase family protein</fullName>
    </submittedName>
</protein>
<dbReference type="Proteomes" id="UP000308528">
    <property type="component" value="Unassembled WGS sequence"/>
</dbReference>
<dbReference type="GO" id="GO:0004527">
    <property type="term" value="F:exonuclease activity"/>
    <property type="evidence" value="ECO:0007669"/>
    <property type="project" value="UniProtKB-KW"/>
</dbReference>
<dbReference type="InterPro" id="IPR005135">
    <property type="entry name" value="Endo/exonuclease/phosphatase"/>
</dbReference>
<reference evidence="2 3" key="1">
    <citation type="submission" date="2019-04" db="EMBL/GenBank/DDBJ databases">
        <title>Lewinella litorea sp. nov., isolated from a marine sand.</title>
        <authorList>
            <person name="Yoon J.-H."/>
        </authorList>
    </citation>
    <scope>NUCLEOTIDE SEQUENCE [LARGE SCALE GENOMIC DNA]</scope>
    <source>
        <strain evidence="2 3">HSMS-39</strain>
    </source>
</reference>
<dbReference type="EMBL" id="SRSF01000005">
    <property type="protein sequence ID" value="THH37899.1"/>
    <property type="molecule type" value="Genomic_DNA"/>
</dbReference>
<keyword evidence="2" id="KW-0255">Endonuclease</keyword>
<dbReference type="SUPFAM" id="SSF56219">
    <property type="entry name" value="DNase I-like"/>
    <property type="match status" value="1"/>
</dbReference>
<keyword evidence="2" id="KW-0540">Nuclease</keyword>
<keyword evidence="2" id="KW-0269">Exonuclease</keyword>
<dbReference type="Gene3D" id="3.60.10.10">
    <property type="entry name" value="Endonuclease/exonuclease/phosphatase"/>
    <property type="match status" value="1"/>
</dbReference>
<accession>A0A4S4NEH2</accession>
<sequence length="217" mass="24715">MTLATWNIDHPVYGTRRFRAVRDYLLALDCDVLILTEANAALELPGYTSVFSEVSPFVRHGRNYKTPNRYHQVAIYTRLAMHRVADVEDTNGVAAHLVEPRLLIYGSVMTIKDRWADWSDKRYTDRAREQCDVIRRLQRPRFLAAGDFNFRGHGTYNRVGALQVGALVADCGLCWPTQTEGRTVQHVLHGSDVRVSYEVVEAGKLSDHPILSTRLYP</sequence>
<dbReference type="InterPro" id="IPR036691">
    <property type="entry name" value="Endo/exonu/phosph_ase_sf"/>
</dbReference>
<keyword evidence="2" id="KW-0378">Hydrolase</keyword>
<comment type="caution">
    <text evidence="2">The sequence shown here is derived from an EMBL/GenBank/DDBJ whole genome shotgun (WGS) entry which is preliminary data.</text>
</comment>
<proteinExistence type="predicted"/>